<dbReference type="GO" id="GO:0005886">
    <property type="term" value="C:plasma membrane"/>
    <property type="evidence" value="ECO:0007669"/>
    <property type="project" value="UniProtKB-SubCell"/>
</dbReference>
<dbReference type="Pfam" id="PF03176">
    <property type="entry name" value="MMPL"/>
    <property type="match status" value="2"/>
</dbReference>
<dbReference type="PANTHER" id="PTHR33406">
    <property type="entry name" value="MEMBRANE PROTEIN MJ1562-RELATED"/>
    <property type="match status" value="1"/>
</dbReference>
<feature type="domain" description="SSD" evidence="7">
    <location>
        <begin position="622"/>
        <end position="760"/>
    </location>
</feature>
<feature type="transmembrane region" description="Helical" evidence="6">
    <location>
        <begin position="271"/>
        <end position="292"/>
    </location>
</feature>
<evidence type="ECO:0000256" key="6">
    <source>
        <dbReference type="SAM" id="Phobius"/>
    </source>
</evidence>
<feature type="transmembrane region" description="Helical" evidence="6">
    <location>
        <begin position="735"/>
        <end position="759"/>
    </location>
</feature>
<feature type="domain" description="SSD" evidence="7">
    <location>
        <begin position="248"/>
        <end position="370"/>
    </location>
</feature>
<feature type="transmembrane region" description="Helical" evidence="6">
    <location>
        <begin position="219"/>
        <end position="238"/>
    </location>
</feature>
<reference evidence="8" key="1">
    <citation type="journal article" date="2015" name="Genome Announc.">
        <title>Draft Genome Sequence of Bacteroidales Strain TBC1, a Novel Isolate from a Methanogenic Wastewater Treatment System.</title>
        <authorList>
            <person name="Tourlousse D.M."/>
            <person name="Matsuura N."/>
            <person name="Sun L."/>
            <person name="Toyonaga M."/>
            <person name="Kuroda K."/>
            <person name="Ohashi A."/>
            <person name="Cruz R."/>
            <person name="Yamaguchi T."/>
            <person name="Sekiguchi Y."/>
        </authorList>
    </citation>
    <scope>NUCLEOTIDE SEQUENCE [LARGE SCALE GENOMIC DNA]</scope>
    <source>
        <strain evidence="8">TBC1</strain>
    </source>
</reference>
<evidence type="ECO:0000256" key="4">
    <source>
        <dbReference type="ARBA" id="ARBA00022989"/>
    </source>
</evidence>
<dbReference type="SUPFAM" id="SSF82866">
    <property type="entry name" value="Multidrug efflux transporter AcrB transmembrane domain"/>
    <property type="match status" value="2"/>
</dbReference>
<dbReference type="OrthoDB" id="9805018at2"/>
<evidence type="ECO:0000256" key="3">
    <source>
        <dbReference type="ARBA" id="ARBA00022692"/>
    </source>
</evidence>
<organism evidence="8">
    <name type="scientific">Lentimicrobium saccharophilum</name>
    <dbReference type="NCBI Taxonomy" id="1678841"/>
    <lineage>
        <taxon>Bacteria</taxon>
        <taxon>Pseudomonadati</taxon>
        <taxon>Bacteroidota</taxon>
        <taxon>Bacteroidia</taxon>
        <taxon>Bacteroidales</taxon>
        <taxon>Lentimicrobiaceae</taxon>
        <taxon>Lentimicrobium</taxon>
    </lineage>
</organism>
<evidence type="ECO:0000256" key="2">
    <source>
        <dbReference type="ARBA" id="ARBA00022475"/>
    </source>
</evidence>
<keyword evidence="3 6" id="KW-0812">Transmembrane</keyword>
<protein>
    <submittedName>
        <fullName evidence="8">Predicted exporter protein, RND superfamily</fullName>
    </submittedName>
</protein>
<evidence type="ECO:0000259" key="7">
    <source>
        <dbReference type="PROSITE" id="PS50156"/>
    </source>
</evidence>
<feature type="transmembrane region" description="Helical" evidence="6">
    <location>
        <begin position="707"/>
        <end position="729"/>
    </location>
</feature>
<feature type="transmembrane region" description="Helical" evidence="6">
    <location>
        <begin position="14"/>
        <end position="32"/>
    </location>
</feature>
<feature type="transmembrane region" description="Helical" evidence="6">
    <location>
        <begin position="348"/>
        <end position="371"/>
    </location>
</feature>
<dbReference type="PANTHER" id="PTHR33406:SF12">
    <property type="entry name" value="BLR2997 PROTEIN"/>
    <property type="match status" value="1"/>
</dbReference>
<evidence type="ECO:0000256" key="1">
    <source>
        <dbReference type="ARBA" id="ARBA00004651"/>
    </source>
</evidence>
<dbReference type="EMBL" id="DF968182">
    <property type="protein sequence ID" value="GAP42250.1"/>
    <property type="molecule type" value="Genomic_DNA"/>
</dbReference>
<dbReference type="Proteomes" id="UP000053091">
    <property type="component" value="Unassembled WGS sequence"/>
</dbReference>
<dbReference type="PROSITE" id="PS50156">
    <property type="entry name" value="SSD"/>
    <property type="match status" value="2"/>
</dbReference>
<keyword evidence="9" id="KW-1185">Reference proteome</keyword>
<evidence type="ECO:0000256" key="5">
    <source>
        <dbReference type="ARBA" id="ARBA00023136"/>
    </source>
</evidence>
<comment type="subcellular location">
    <subcellularLocation>
        <location evidence="1">Cell membrane</location>
        <topology evidence="1">Multi-pass membrane protein</topology>
    </subcellularLocation>
</comment>
<keyword evidence="4 6" id="KW-1133">Transmembrane helix</keyword>
<dbReference type="InterPro" id="IPR004869">
    <property type="entry name" value="MMPL_dom"/>
</dbReference>
<dbReference type="AlphaFoldDB" id="A0A0S7BP43"/>
<dbReference type="InterPro" id="IPR000731">
    <property type="entry name" value="SSD"/>
</dbReference>
<keyword evidence="2" id="KW-1003">Cell membrane</keyword>
<accession>A0A0S7BP43</accession>
<gene>
    <name evidence="8" type="ORF">TBC1_11379</name>
</gene>
<evidence type="ECO:0000313" key="9">
    <source>
        <dbReference type="Proteomes" id="UP000053091"/>
    </source>
</evidence>
<dbReference type="Gene3D" id="1.20.1640.10">
    <property type="entry name" value="Multidrug efflux transporter AcrB transmembrane domain"/>
    <property type="match status" value="2"/>
</dbReference>
<dbReference type="STRING" id="1678841.TBC1_11379"/>
<dbReference type="RefSeq" id="WP_062037674.1">
    <property type="nucleotide sequence ID" value="NZ_DF968182.1"/>
</dbReference>
<dbReference type="InterPro" id="IPR050545">
    <property type="entry name" value="Mycobact_MmpL"/>
</dbReference>
<feature type="transmembrane region" description="Helical" evidence="6">
    <location>
        <begin position="312"/>
        <end position="336"/>
    </location>
</feature>
<name>A0A0S7BP43_9BACT</name>
<keyword evidence="5 6" id="KW-0472">Membrane</keyword>
<proteinExistence type="predicted"/>
<feature type="transmembrane region" description="Helical" evidence="6">
    <location>
        <begin position="608"/>
        <end position="628"/>
    </location>
</feature>
<dbReference type="PATRIC" id="fig|1678841.3.peg.436"/>
<sequence length="807" mass="91334">MWNFLVRFILRNRLGNLIAIILITAFMGYKAINVHLSYEMAQMLPDTDTTTVVYQKFKETFGQDGAVLFIGIKDEKLFTLEEFNDWYDLTERLRKVDGVQEVLSIGKLYTLEKNDSTRKFDFKPVFQQKPQTQAELDSLRTLIFNLPFYDGLIINKETNATLMMLTLDKERLNNKSRISLVRDIEDEVAVFSSKHDIQVHFSGMPYIRTKTMKMVQRELLMFTLLSLLIASLVLFLFFRSFKAVLFPMLIVLISVVWSMGTLGILGYEITILTGIIPPLLIIIGVENCIFLLNKYHHEFRGHGNKVKALSRVVVRTGNATFLTNLTTATGFAAFIITGNKLLVEFGVVAAINIMVVFVLSIFLIPILYSYLAPPQLRHIKHLDNKYTTSLIEKVVFLVQNHRRAIYLTSIAGVILAVFGISRLKTTGNVVDDIPHGHPMYVDLLFFEEEFKGILPFEIAIDTRKPRGVMQMSTIQKISELQDSLAKYPEFAKPLSVAELVKYSKQAFYNGDPGMYSIPNSQERNFIMQYLPSMKAGKRTILNSFVDTTLSKTRISVQMANIGTRDIQRIKDDLQPSIDSIFDPDKYTVELTGTSIVFLKGTDYLVNNLLTSLILAVIAIGILLGLLFTSFKMVAVSMVPNLLPQLMTAALMGFLAISIKPSTILIFSIALGISVDNAIHFLSRYRLALKHNNWDIRLSVFSALRETGFSMVYSSIVLFLGFAVFTISTFGGTQSMGFLISFTLLVALFSNLLLLPSLLLSLDQWLTTRKFEEPLIELFEENEETEVNGDDLPAEERKEVEEIALTDK</sequence>
<feature type="transmembrane region" description="Helical" evidence="6">
    <location>
        <begin position="245"/>
        <end position="265"/>
    </location>
</feature>
<evidence type="ECO:0000313" key="8">
    <source>
        <dbReference type="EMBL" id="GAP42250.1"/>
    </source>
</evidence>